<keyword evidence="4" id="KW-1185">Reference proteome</keyword>
<dbReference type="GO" id="GO:0008168">
    <property type="term" value="F:methyltransferase activity"/>
    <property type="evidence" value="ECO:0007669"/>
    <property type="project" value="UniProtKB-KW"/>
</dbReference>
<reference evidence="3 4" key="1">
    <citation type="submission" date="2020-08" db="EMBL/GenBank/DDBJ databases">
        <title>Functional genomics of gut bacteria from endangered species of beetles.</title>
        <authorList>
            <person name="Carlos-Shanley C."/>
        </authorList>
    </citation>
    <scope>NUCLEOTIDE SEQUENCE [LARGE SCALE GENOMIC DNA]</scope>
    <source>
        <strain evidence="3 4">S00239</strain>
    </source>
</reference>
<keyword evidence="3" id="KW-0808">Transferase</keyword>
<dbReference type="GO" id="GO:0032259">
    <property type="term" value="P:methylation"/>
    <property type="evidence" value="ECO:0007669"/>
    <property type="project" value="UniProtKB-KW"/>
</dbReference>
<keyword evidence="2" id="KW-0732">Signal</keyword>
<accession>A0A840L9B7</accession>
<organism evidence="3 4">
    <name type="scientific">Roseateles oligotrophus</name>
    <dbReference type="NCBI Taxonomy" id="1769250"/>
    <lineage>
        <taxon>Bacteria</taxon>
        <taxon>Pseudomonadati</taxon>
        <taxon>Pseudomonadota</taxon>
        <taxon>Betaproteobacteria</taxon>
        <taxon>Burkholderiales</taxon>
        <taxon>Sphaerotilaceae</taxon>
        <taxon>Roseateles</taxon>
    </lineage>
</organism>
<dbReference type="AlphaFoldDB" id="A0A840L9B7"/>
<keyword evidence="3" id="KW-0489">Methyltransferase</keyword>
<evidence type="ECO:0000313" key="4">
    <source>
        <dbReference type="Proteomes" id="UP000562027"/>
    </source>
</evidence>
<evidence type="ECO:0000256" key="2">
    <source>
        <dbReference type="SAM" id="SignalP"/>
    </source>
</evidence>
<dbReference type="Gene3D" id="3.40.50.150">
    <property type="entry name" value="Vaccinia Virus protein VP39"/>
    <property type="match status" value="1"/>
</dbReference>
<dbReference type="SUPFAM" id="SSF53335">
    <property type="entry name" value="S-adenosyl-L-methionine-dependent methyltransferases"/>
    <property type="match status" value="1"/>
</dbReference>
<protein>
    <submittedName>
        <fullName evidence="3">Putative methyltransferase</fullName>
    </submittedName>
</protein>
<dbReference type="Proteomes" id="UP000562027">
    <property type="component" value="Unassembled WGS sequence"/>
</dbReference>
<proteinExistence type="predicted"/>
<comment type="caution">
    <text evidence="3">The sequence shown here is derived from an EMBL/GenBank/DDBJ whole genome shotgun (WGS) entry which is preliminary data.</text>
</comment>
<sequence>MRTSFFLSGLFLAAGLSSAAAMAQQAPVVVDAALQAAIAGAQRTPAFVARDGWRHPGETLSFFGIKPTQTVIELAPGGGWYTEILAPYLRERGRLILGGDDPESSQAYYQRSAARMKEKLAATPAVYDRVQLGVFNPAAGKLALAPAGSVDLVLTFRNIHNWVSLGDAPTAAVFKSVFDTLKPGGVFGVVDHRRPAAQEQDAKASSGYLHQAYVIRLAEQAGFKLAASSEINANPRDKADHEGGVWALPPTLGNKEKDKERYQAIGESDRMTLKFVKP</sequence>
<gene>
    <name evidence="3" type="ORF">HNP55_003230</name>
</gene>
<feature type="signal peptide" evidence="2">
    <location>
        <begin position="1"/>
        <end position="23"/>
    </location>
</feature>
<dbReference type="InterPro" id="IPR029063">
    <property type="entry name" value="SAM-dependent_MTases_sf"/>
</dbReference>
<name>A0A840L9B7_9BURK</name>
<evidence type="ECO:0000256" key="1">
    <source>
        <dbReference type="SAM" id="MobiDB-lite"/>
    </source>
</evidence>
<dbReference type="RefSeq" id="WP_184301448.1">
    <property type="nucleotide sequence ID" value="NZ_JACHLP010000006.1"/>
</dbReference>
<dbReference type="PIRSF" id="PIRSF031679">
    <property type="entry name" value="Mtase_Alr7345_prd"/>
    <property type="match status" value="1"/>
</dbReference>
<feature type="region of interest" description="Disordered" evidence="1">
    <location>
        <begin position="234"/>
        <end position="259"/>
    </location>
</feature>
<dbReference type="EMBL" id="JACHLP010000006">
    <property type="protein sequence ID" value="MBB4844686.1"/>
    <property type="molecule type" value="Genomic_DNA"/>
</dbReference>
<dbReference type="InterPro" id="IPR016980">
    <property type="entry name" value="S-AdoMet-dep_MeTrfase_Alr7345"/>
</dbReference>
<evidence type="ECO:0000313" key="3">
    <source>
        <dbReference type="EMBL" id="MBB4844686.1"/>
    </source>
</evidence>
<feature type="chain" id="PRO_5032967142" evidence="2">
    <location>
        <begin position="24"/>
        <end position="278"/>
    </location>
</feature>